<evidence type="ECO:0000256" key="4">
    <source>
        <dbReference type="ARBA" id="ARBA00022737"/>
    </source>
</evidence>
<dbReference type="InterPro" id="IPR052595">
    <property type="entry name" value="LRRC69/RLP"/>
</dbReference>
<dbReference type="AlphaFoldDB" id="A0A9N8E4W6"/>
<keyword evidence="4" id="KW-0677">Repeat</keyword>
<dbReference type="Pfam" id="PF00560">
    <property type="entry name" value="LRR_1"/>
    <property type="match status" value="3"/>
</dbReference>
<keyword evidence="2" id="KW-1003">Cell membrane</keyword>
<dbReference type="InterPro" id="IPR003591">
    <property type="entry name" value="Leu-rich_rpt_typical-subtyp"/>
</dbReference>
<keyword evidence="3" id="KW-0433">Leucine-rich repeat</keyword>
<keyword evidence="6" id="KW-1185">Reference proteome</keyword>
<gene>
    <name evidence="5" type="ORF">SEMRO_553_G165230.1</name>
</gene>
<dbReference type="SMART" id="SM00369">
    <property type="entry name" value="LRR_TYP"/>
    <property type="match status" value="4"/>
</dbReference>
<evidence type="ECO:0000256" key="2">
    <source>
        <dbReference type="ARBA" id="ARBA00022475"/>
    </source>
</evidence>
<evidence type="ECO:0000313" key="5">
    <source>
        <dbReference type="EMBL" id="CAB9512744.1"/>
    </source>
</evidence>
<dbReference type="PANTHER" id="PTHR48057:SF7">
    <property type="entry name" value="LEUCINE-RICH REPEAT SERINE_THREONINE-PROTEIN KINASE 1"/>
    <property type="match status" value="1"/>
</dbReference>
<keyword evidence="2" id="KW-0472">Membrane</keyword>
<accession>A0A9N8E4W6</accession>
<dbReference type="PANTHER" id="PTHR48057">
    <property type="entry name" value="LEUCINE-RICH REPEAT SERINE/THREONINE-PROTEIN KINASE 1"/>
    <property type="match status" value="1"/>
</dbReference>
<sequence>MTLASSLLLSTSGFLLGWLLLVQLLGLSIATAWSALVEDEWLGVKPPNGTSHAASINLWMEEEASVAWTLEKFVGNLPNDLVAVARTKTVLDDDDDNEWSVVHQEEQPSVSEQVSVGPYQVFLYNYTIDGLLDDTLYRFVVMTRADGLVWVTINTEAGTLYSINGSSMEEEDPTIVVLLYVNQNGTVLRADEEEEDEAMPITQDNASMVDLFGTSYNISSTTSLRLRNQDITGTIPTAIGQLTALDEITLSFNALTGTLPTELGCLTNLVYMSVTYTQLTGGLPTEMAQLTRLQTLYLSRNQLQGVLPGRSLPLSVETLWLDYNQFTGTLPTELGTLTALTWLDLHHNNLTGSLAPALVQSLTALHGLNLNSNQLTGSCLVATWLTALTDLGLGQNQFTGVLPSQLAMLTALRSAWFHGNQFSGSLPTELGLWTHMTTLSVFGNKLLGNIPSELGLWTAVDRLELFDNAFTGSIPTAICDLSLLTLLRVDCDQLSCDCVPCRCMN</sequence>
<dbReference type="GO" id="GO:0005886">
    <property type="term" value="C:plasma membrane"/>
    <property type="evidence" value="ECO:0007669"/>
    <property type="project" value="UniProtKB-SubCell"/>
</dbReference>
<protein>
    <submittedName>
        <fullName evidence="5">Leucine Rich Repeat</fullName>
    </submittedName>
</protein>
<dbReference type="InterPro" id="IPR032675">
    <property type="entry name" value="LRR_dom_sf"/>
</dbReference>
<evidence type="ECO:0000256" key="1">
    <source>
        <dbReference type="ARBA" id="ARBA00004236"/>
    </source>
</evidence>
<evidence type="ECO:0000313" key="6">
    <source>
        <dbReference type="Proteomes" id="UP001153069"/>
    </source>
</evidence>
<dbReference type="SUPFAM" id="SSF52058">
    <property type="entry name" value="L domain-like"/>
    <property type="match status" value="1"/>
</dbReference>
<dbReference type="OrthoDB" id="776842at2759"/>
<comment type="subcellular location">
    <subcellularLocation>
        <location evidence="1">Cell membrane</location>
    </subcellularLocation>
</comment>
<reference evidence="5" key="1">
    <citation type="submission" date="2020-06" db="EMBL/GenBank/DDBJ databases">
        <authorList>
            <consortium name="Plant Systems Biology data submission"/>
        </authorList>
    </citation>
    <scope>NUCLEOTIDE SEQUENCE</scope>
    <source>
        <strain evidence="5">D6</strain>
    </source>
</reference>
<dbReference type="Proteomes" id="UP001153069">
    <property type="component" value="Unassembled WGS sequence"/>
</dbReference>
<organism evidence="5 6">
    <name type="scientific">Seminavis robusta</name>
    <dbReference type="NCBI Taxonomy" id="568900"/>
    <lineage>
        <taxon>Eukaryota</taxon>
        <taxon>Sar</taxon>
        <taxon>Stramenopiles</taxon>
        <taxon>Ochrophyta</taxon>
        <taxon>Bacillariophyta</taxon>
        <taxon>Bacillariophyceae</taxon>
        <taxon>Bacillariophycidae</taxon>
        <taxon>Naviculales</taxon>
        <taxon>Naviculaceae</taxon>
        <taxon>Seminavis</taxon>
    </lineage>
</organism>
<dbReference type="InterPro" id="IPR001611">
    <property type="entry name" value="Leu-rich_rpt"/>
</dbReference>
<dbReference type="Gene3D" id="3.80.10.10">
    <property type="entry name" value="Ribonuclease Inhibitor"/>
    <property type="match status" value="3"/>
</dbReference>
<dbReference type="FunFam" id="3.80.10.10:FF:000383">
    <property type="entry name" value="Leucine-rich repeat receptor protein kinase EMS1"/>
    <property type="match status" value="1"/>
</dbReference>
<evidence type="ECO:0000256" key="3">
    <source>
        <dbReference type="ARBA" id="ARBA00022614"/>
    </source>
</evidence>
<comment type="caution">
    <text evidence="5">The sequence shown here is derived from an EMBL/GenBank/DDBJ whole genome shotgun (WGS) entry which is preliminary data.</text>
</comment>
<dbReference type="EMBL" id="CAICTM010000552">
    <property type="protein sequence ID" value="CAB9512744.1"/>
    <property type="molecule type" value="Genomic_DNA"/>
</dbReference>
<proteinExistence type="predicted"/>
<name>A0A9N8E4W6_9STRA</name>
<dbReference type="FunFam" id="3.80.10.10:FF:000041">
    <property type="entry name" value="LRR receptor-like serine/threonine-protein kinase ERECTA"/>
    <property type="match status" value="1"/>
</dbReference>